<protein>
    <recommendedName>
        <fullName evidence="6">Probable U2 small nuclear ribonucleoprotein A'</fullName>
    </recommendedName>
</protein>
<evidence type="ECO:0000256" key="6">
    <source>
        <dbReference type="ARBA" id="ARBA00069881"/>
    </source>
</evidence>
<feature type="region of interest" description="Disordered" evidence="7">
    <location>
        <begin position="430"/>
        <end position="475"/>
    </location>
</feature>
<dbReference type="AlphaFoldDB" id="A0A158QLA0"/>
<name>A0A158QLA0_HAEPC</name>
<dbReference type="GO" id="GO:0000398">
    <property type="term" value="P:mRNA splicing, via spliceosome"/>
    <property type="evidence" value="ECO:0007669"/>
    <property type="project" value="InterPro"/>
</dbReference>
<dbReference type="InterPro" id="IPR032675">
    <property type="entry name" value="LRR_dom_sf"/>
</dbReference>
<dbReference type="GO" id="GO:0005686">
    <property type="term" value="C:U2 snRNP"/>
    <property type="evidence" value="ECO:0007669"/>
    <property type="project" value="TreeGrafter"/>
</dbReference>
<keyword evidence="2" id="KW-0433">Leucine-rich repeat</keyword>
<evidence type="ECO:0000256" key="7">
    <source>
        <dbReference type="SAM" id="MobiDB-lite"/>
    </source>
</evidence>
<dbReference type="Gene3D" id="3.80.10.10">
    <property type="entry name" value="Ribonuclease Inhibitor"/>
    <property type="match status" value="1"/>
</dbReference>
<evidence type="ECO:0000256" key="5">
    <source>
        <dbReference type="ARBA" id="ARBA00024196"/>
    </source>
</evidence>
<dbReference type="InterPro" id="IPR001611">
    <property type="entry name" value="Leu-rich_rpt"/>
</dbReference>
<comment type="similarity">
    <text evidence="5">Belongs to the U2 small nuclear ribonucleoprotein A family.</text>
</comment>
<evidence type="ECO:0000256" key="4">
    <source>
        <dbReference type="ARBA" id="ARBA00023242"/>
    </source>
</evidence>
<keyword evidence="4" id="KW-0539">Nucleus</keyword>
<dbReference type="PANTHER" id="PTHR10552">
    <property type="entry name" value="U2 SMALL NUCLEAR RIBONUCLEOPROTEIN A"/>
    <property type="match status" value="1"/>
</dbReference>
<dbReference type="GO" id="GO:0030620">
    <property type="term" value="F:U2 snRNA binding"/>
    <property type="evidence" value="ECO:0007669"/>
    <property type="project" value="InterPro"/>
</dbReference>
<organism evidence="8">
    <name type="scientific">Haemonchus placei</name>
    <name type="common">Barber's pole worm</name>
    <dbReference type="NCBI Taxonomy" id="6290"/>
    <lineage>
        <taxon>Eukaryota</taxon>
        <taxon>Metazoa</taxon>
        <taxon>Ecdysozoa</taxon>
        <taxon>Nematoda</taxon>
        <taxon>Chromadorea</taxon>
        <taxon>Rhabditida</taxon>
        <taxon>Rhabditina</taxon>
        <taxon>Rhabditomorpha</taxon>
        <taxon>Strongyloidea</taxon>
        <taxon>Trichostrongylidae</taxon>
        <taxon>Haemonchus</taxon>
    </lineage>
</organism>
<evidence type="ECO:0000256" key="1">
    <source>
        <dbReference type="ARBA" id="ARBA00004123"/>
    </source>
</evidence>
<dbReference type="WBParaSite" id="HPLM_0000607701-mRNA-1">
    <property type="protein sequence ID" value="HPLM_0000607701-mRNA-1"/>
    <property type="gene ID" value="HPLM_0000607701"/>
</dbReference>
<dbReference type="OMA" id="NEDKTHC"/>
<dbReference type="InterPro" id="IPR044640">
    <property type="entry name" value="RU2A"/>
</dbReference>
<dbReference type="Pfam" id="PF14580">
    <property type="entry name" value="LRR_9"/>
    <property type="match status" value="1"/>
</dbReference>
<proteinExistence type="inferred from homology"/>
<keyword evidence="3" id="KW-0677">Repeat</keyword>
<dbReference type="SMART" id="SM00369">
    <property type="entry name" value="LRR_TYP"/>
    <property type="match status" value="2"/>
</dbReference>
<dbReference type="PROSITE" id="PS51450">
    <property type="entry name" value="LRR"/>
    <property type="match status" value="1"/>
</dbReference>
<dbReference type="PANTHER" id="PTHR10552:SF6">
    <property type="entry name" value="U2 SMALL NUCLEAR RIBONUCLEOPROTEIN A"/>
    <property type="match status" value="1"/>
</dbReference>
<sequence length="475" mass="53504">LTSGANLEAKDSRMVVDEEIDIARHRFPYCIVWTPLPVLTWIFPLIGHMGIATSRGIIRDFSGSYCVTEDDMGFDWPTMYWRLSADAVEGGAEAYDRAIREASDEYKGRVHNICCDNCHSHVALALNTMRYGGSDSWNMFKLGFYVQIYGKYTGIGDKMVRLTVELIDNAPQFINTVRERELNLRGYKIPVIENMGVTKDQFDVIDLTDNDIKRLDNLPLLKRLHTLYLHNNRVHYIQPDIGEKLPNLKILALTNNNITELGDIDPLANCKKLEYITFIGNPITHKTNYRAYIIYKLPSVRVIDFKRIRLAEREAARKLFKGKKGQKARDAIKRSTTAPSETENAELQRVNGATITAEDRAKIQSAIASARSLAEVEYLQSILASGRIPEKGWNRQMLLPNDGMPMANNDGMFVPETESSEYPPAPHDSPVAMDYQGAYNQNGHDHIDVGHPPAPVNGNENNQDGAVNMETDGTQ</sequence>
<evidence type="ECO:0000313" key="8">
    <source>
        <dbReference type="WBParaSite" id="HPLM_0000607701-mRNA-1"/>
    </source>
</evidence>
<reference evidence="8" key="1">
    <citation type="submission" date="2016-04" db="UniProtKB">
        <authorList>
            <consortium name="WormBaseParasite"/>
        </authorList>
    </citation>
    <scope>IDENTIFICATION</scope>
</reference>
<evidence type="ECO:0000256" key="2">
    <source>
        <dbReference type="ARBA" id="ARBA00022614"/>
    </source>
</evidence>
<evidence type="ECO:0000256" key="3">
    <source>
        <dbReference type="ARBA" id="ARBA00022737"/>
    </source>
</evidence>
<dbReference type="Pfam" id="PF05608">
    <property type="entry name" value="RTE1"/>
    <property type="match status" value="1"/>
</dbReference>
<dbReference type="SUPFAM" id="SSF52058">
    <property type="entry name" value="L domain-like"/>
    <property type="match status" value="1"/>
</dbReference>
<accession>A0A158QLA0</accession>
<dbReference type="FunFam" id="3.80.10.10:FF:000026">
    <property type="entry name" value="U2 small nuclear ribonucleoprotein A"/>
    <property type="match status" value="1"/>
</dbReference>
<feature type="compositionally biased region" description="Polar residues" evidence="7">
    <location>
        <begin position="458"/>
        <end position="475"/>
    </location>
</feature>
<comment type="subcellular location">
    <subcellularLocation>
        <location evidence="1">Nucleus</location>
    </subcellularLocation>
</comment>
<dbReference type="InterPro" id="IPR003591">
    <property type="entry name" value="Leu-rich_rpt_typical-subtyp"/>
</dbReference>
<dbReference type="InterPro" id="IPR008496">
    <property type="entry name" value="TMEM222/RTE1"/>
</dbReference>